<dbReference type="Pfam" id="PF03781">
    <property type="entry name" value="FGE-sulfatase"/>
    <property type="match status" value="1"/>
</dbReference>
<dbReference type="Gene3D" id="3.90.1580.10">
    <property type="entry name" value="paralog of FGE (formylglycine-generating enzyme)"/>
    <property type="match status" value="1"/>
</dbReference>
<sequence>MVYIPEGSFLRGSTEDDLRYIESLCIDISKECNRALFSDELPQMAIWLHDYWIGQHEVTNAQYQIFVEATHYVTDAEKRGESKVWSRLARTFEIVKGANWRSPGGPTTSIVEKLEHPVVHIAYHDAEAYCQWDGKRLPTEAEWERAARGVDGWIFPWGNEWDATRLNHAYEGNSFGTKAIGSFPAGASKDEVHDMLGNVAEWTSDWYSGEYYKSGETRNPTGPKVSTGQHVRRGGAWNTQSGFLHATWRIDLKDDTSDSTGFRCVEDGN</sequence>
<dbReference type="PANTHER" id="PTHR23150:SF19">
    <property type="entry name" value="FORMYLGLYCINE-GENERATING ENZYME"/>
    <property type="match status" value="1"/>
</dbReference>
<dbReference type="InterPro" id="IPR016187">
    <property type="entry name" value="CTDL_fold"/>
</dbReference>
<protein>
    <recommendedName>
        <fullName evidence="1">Sulfatase-modifying factor enzyme-like domain-containing protein</fullName>
    </recommendedName>
</protein>
<dbReference type="InterPro" id="IPR051043">
    <property type="entry name" value="Sulfatase_Mod_Factor_Kinase"/>
</dbReference>
<dbReference type="STRING" id="70996.SE18_19565"/>
<dbReference type="GO" id="GO:0120147">
    <property type="term" value="F:formylglycine-generating oxidase activity"/>
    <property type="evidence" value="ECO:0007669"/>
    <property type="project" value="TreeGrafter"/>
</dbReference>
<organism evidence="2 3">
    <name type="scientific">Herpetosiphon geysericola</name>
    <dbReference type="NCBI Taxonomy" id="70996"/>
    <lineage>
        <taxon>Bacteria</taxon>
        <taxon>Bacillati</taxon>
        <taxon>Chloroflexota</taxon>
        <taxon>Chloroflexia</taxon>
        <taxon>Herpetosiphonales</taxon>
        <taxon>Herpetosiphonaceae</taxon>
        <taxon>Herpetosiphon</taxon>
    </lineage>
</organism>
<reference evidence="2 3" key="1">
    <citation type="submission" date="2015-07" db="EMBL/GenBank/DDBJ databases">
        <title>Whole genome sequence of Herpetosiphon geysericola DSM 7119.</title>
        <authorList>
            <person name="Hemp J."/>
            <person name="Ward L.M."/>
            <person name="Pace L.A."/>
            <person name="Fischer W.W."/>
        </authorList>
    </citation>
    <scope>NUCLEOTIDE SEQUENCE [LARGE SCALE GENOMIC DNA]</scope>
    <source>
        <strain evidence="2 3">DSM 7119</strain>
    </source>
</reference>
<dbReference type="EMBL" id="LGKP01000030">
    <property type="protein sequence ID" value="KPL83064.1"/>
    <property type="molecule type" value="Genomic_DNA"/>
</dbReference>
<name>A0A0P6YDI4_9CHLR</name>
<dbReference type="Proteomes" id="UP000050277">
    <property type="component" value="Unassembled WGS sequence"/>
</dbReference>
<dbReference type="PATRIC" id="fig|70996.4.peg.2901"/>
<dbReference type="InterPro" id="IPR005532">
    <property type="entry name" value="SUMF_dom"/>
</dbReference>
<dbReference type="PANTHER" id="PTHR23150">
    <property type="entry name" value="SULFATASE MODIFYING FACTOR 1, 2"/>
    <property type="match status" value="1"/>
</dbReference>
<dbReference type="AlphaFoldDB" id="A0A0P6YDI4"/>
<feature type="domain" description="Sulfatase-modifying factor enzyme-like" evidence="1">
    <location>
        <begin position="1"/>
        <end position="265"/>
    </location>
</feature>
<comment type="caution">
    <text evidence="2">The sequence shown here is derived from an EMBL/GenBank/DDBJ whole genome shotgun (WGS) entry which is preliminary data.</text>
</comment>
<dbReference type="SUPFAM" id="SSF56436">
    <property type="entry name" value="C-type lectin-like"/>
    <property type="match status" value="1"/>
</dbReference>
<evidence type="ECO:0000259" key="1">
    <source>
        <dbReference type="Pfam" id="PF03781"/>
    </source>
</evidence>
<accession>A0A0P6YDI4</accession>
<gene>
    <name evidence="2" type="ORF">SE18_19565</name>
</gene>
<dbReference type="InterPro" id="IPR042095">
    <property type="entry name" value="SUMF_sf"/>
</dbReference>
<keyword evidence="3" id="KW-1185">Reference proteome</keyword>
<proteinExistence type="predicted"/>
<evidence type="ECO:0000313" key="2">
    <source>
        <dbReference type="EMBL" id="KPL83064.1"/>
    </source>
</evidence>
<evidence type="ECO:0000313" key="3">
    <source>
        <dbReference type="Proteomes" id="UP000050277"/>
    </source>
</evidence>